<dbReference type="PATRIC" id="fig|1177755.3.peg.1017"/>
<dbReference type="InterPro" id="IPR036097">
    <property type="entry name" value="HisK_dim/P_sf"/>
</dbReference>
<dbReference type="FunFam" id="1.10.287.130:FF:000001">
    <property type="entry name" value="Two-component sensor histidine kinase"/>
    <property type="match status" value="1"/>
</dbReference>
<name>A0A1E2S031_9HYPH</name>
<evidence type="ECO:0000313" key="18">
    <source>
        <dbReference type="EMBL" id="ODA67847.1"/>
    </source>
</evidence>
<dbReference type="EC" id="2.7.13.3" evidence="3"/>
<keyword evidence="9 18" id="KW-0418">Kinase</keyword>
<evidence type="ECO:0000256" key="5">
    <source>
        <dbReference type="ARBA" id="ARBA00022553"/>
    </source>
</evidence>
<dbReference type="SMART" id="SM00387">
    <property type="entry name" value="HATPase_c"/>
    <property type="match status" value="1"/>
</dbReference>
<dbReference type="InterPro" id="IPR005467">
    <property type="entry name" value="His_kinase_dom"/>
</dbReference>
<evidence type="ECO:0000256" key="2">
    <source>
        <dbReference type="ARBA" id="ARBA00004651"/>
    </source>
</evidence>
<dbReference type="Proteomes" id="UP000095087">
    <property type="component" value="Unassembled WGS sequence"/>
</dbReference>
<dbReference type="CDD" id="cd00130">
    <property type="entry name" value="PAS"/>
    <property type="match status" value="1"/>
</dbReference>
<dbReference type="SMART" id="SM00304">
    <property type="entry name" value="HAMP"/>
    <property type="match status" value="1"/>
</dbReference>
<dbReference type="InterPro" id="IPR003661">
    <property type="entry name" value="HisK_dim/P_dom"/>
</dbReference>
<feature type="domain" description="PAC" evidence="16">
    <location>
        <begin position="468"/>
        <end position="518"/>
    </location>
</feature>
<dbReference type="GO" id="GO:0005886">
    <property type="term" value="C:plasma membrane"/>
    <property type="evidence" value="ECO:0007669"/>
    <property type="project" value="UniProtKB-SubCell"/>
</dbReference>
<keyword evidence="8" id="KW-0547">Nucleotide-binding</keyword>
<dbReference type="SMART" id="SM00091">
    <property type="entry name" value="PAS"/>
    <property type="match status" value="1"/>
</dbReference>
<dbReference type="Gene3D" id="1.10.287.130">
    <property type="match status" value="1"/>
</dbReference>
<dbReference type="SUPFAM" id="SSF158472">
    <property type="entry name" value="HAMP domain-like"/>
    <property type="match status" value="1"/>
</dbReference>
<keyword evidence="4" id="KW-1003">Cell membrane</keyword>
<feature type="domain" description="PAS" evidence="15">
    <location>
        <begin position="406"/>
        <end position="450"/>
    </location>
</feature>
<comment type="subcellular location">
    <subcellularLocation>
        <location evidence="2">Cell membrane</location>
        <topology evidence="2">Multi-pass membrane protein</topology>
    </subcellularLocation>
</comment>
<dbReference type="RefSeq" id="WP_169822922.1">
    <property type="nucleotide sequence ID" value="NZ_MASI01000002.1"/>
</dbReference>
<keyword evidence="5" id="KW-0597">Phosphoprotein</keyword>
<dbReference type="InterPro" id="IPR035965">
    <property type="entry name" value="PAS-like_dom_sf"/>
</dbReference>
<gene>
    <name evidence="18" type="ORF">A7A08_01014</name>
</gene>
<dbReference type="InterPro" id="IPR003594">
    <property type="entry name" value="HATPase_dom"/>
</dbReference>
<evidence type="ECO:0000256" key="1">
    <source>
        <dbReference type="ARBA" id="ARBA00000085"/>
    </source>
</evidence>
<evidence type="ECO:0000259" key="14">
    <source>
        <dbReference type="PROSITE" id="PS50109"/>
    </source>
</evidence>
<evidence type="ECO:0000256" key="13">
    <source>
        <dbReference type="ARBA" id="ARBA00023136"/>
    </source>
</evidence>
<feature type="domain" description="Histidine kinase" evidence="14">
    <location>
        <begin position="522"/>
        <end position="743"/>
    </location>
</feature>
<comment type="caution">
    <text evidence="18">The sequence shown here is derived from an EMBL/GenBank/DDBJ whole genome shotgun (WGS) entry which is preliminary data.</text>
</comment>
<accession>A0A1E2S031</accession>
<dbReference type="STRING" id="1177755.A7A08_01014"/>
<keyword evidence="6 18" id="KW-0808">Transferase</keyword>
<dbReference type="AlphaFoldDB" id="A0A1E2S031"/>
<dbReference type="InterPro" id="IPR036890">
    <property type="entry name" value="HATPase_C_sf"/>
</dbReference>
<dbReference type="NCBIfam" id="TIGR00229">
    <property type="entry name" value="sensory_box"/>
    <property type="match status" value="1"/>
</dbReference>
<dbReference type="PROSITE" id="PS50113">
    <property type="entry name" value="PAC"/>
    <property type="match status" value="1"/>
</dbReference>
<dbReference type="PROSITE" id="PS50885">
    <property type="entry name" value="HAMP"/>
    <property type="match status" value="1"/>
</dbReference>
<dbReference type="PROSITE" id="PS50109">
    <property type="entry name" value="HIS_KIN"/>
    <property type="match status" value="1"/>
</dbReference>
<protein>
    <recommendedName>
        <fullName evidence="3">histidine kinase</fullName>
        <ecNumber evidence="3">2.7.13.3</ecNumber>
    </recommendedName>
</protein>
<evidence type="ECO:0000256" key="3">
    <source>
        <dbReference type="ARBA" id="ARBA00012438"/>
    </source>
</evidence>
<evidence type="ECO:0000256" key="9">
    <source>
        <dbReference type="ARBA" id="ARBA00022777"/>
    </source>
</evidence>
<dbReference type="PANTHER" id="PTHR42878">
    <property type="entry name" value="TWO-COMPONENT HISTIDINE KINASE"/>
    <property type="match status" value="1"/>
</dbReference>
<dbReference type="Gene3D" id="3.30.450.20">
    <property type="entry name" value="PAS domain"/>
    <property type="match status" value="2"/>
</dbReference>
<evidence type="ECO:0000256" key="4">
    <source>
        <dbReference type="ARBA" id="ARBA00022475"/>
    </source>
</evidence>
<dbReference type="CDD" id="cd06225">
    <property type="entry name" value="HAMP"/>
    <property type="match status" value="1"/>
</dbReference>
<dbReference type="Pfam" id="PF00512">
    <property type="entry name" value="HisKA"/>
    <property type="match status" value="1"/>
</dbReference>
<keyword evidence="7" id="KW-0812">Transmembrane</keyword>
<dbReference type="Pfam" id="PF21623">
    <property type="entry name" value="HK_sensor_dom_bact"/>
    <property type="match status" value="1"/>
</dbReference>
<keyword evidence="13" id="KW-0472">Membrane</keyword>
<dbReference type="Pfam" id="PF13426">
    <property type="entry name" value="PAS_9"/>
    <property type="match status" value="1"/>
</dbReference>
<dbReference type="InterPro" id="IPR000700">
    <property type="entry name" value="PAS-assoc_C"/>
</dbReference>
<keyword evidence="12" id="KW-0902">Two-component regulatory system</keyword>
<dbReference type="SUPFAM" id="SSF103190">
    <property type="entry name" value="Sensory domain-like"/>
    <property type="match status" value="1"/>
</dbReference>
<dbReference type="Gene3D" id="6.10.340.10">
    <property type="match status" value="1"/>
</dbReference>
<dbReference type="GO" id="GO:0005524">
    <property type="term" value="F:ATP binding"/>
    <property type="evidence" value="ECO:0007669"/>
    <property type="project" value="UniProtKB-KW"/>
</dbReference>
<dbReference type="GO" id="GO:0030295">
    <property type="term" value="F:protein kinase activator activity"/>
    <property type="evidence" value="ECO:0007669"/>
    <property type="project" value="TreeGrafter"/>
</dbReference>
<keyword evidence="10" id="KW-0067">ATP-binding</keyword>
<dbReference type="InterPro" id="IPR004358">
    <property type="entry name" value="Sig_transdc_His_kin-like_C"/>
</dbReference>
<proteinExistence type="predicted"/>
<dbReference type="GO" id="GO:0007234">
    <property type="term" value="P:osmosensory signaling via phosphorelay pathway"/>
    <property type="evidence" value="ECO:0007669"/>
    <property type="project" value="TreeGrafter"/>
</dbReference>
<dbReference type="SUPFAM" id="SSF55785">
    <property type="entry name" value="PYP-like sensor domain (PAS domain)"/>
    <property type="match status" value="1"/>
</dbReference>
<dbReference type="GO" id="GO:0000155">
    <property type="term" value="F:phosphorelay sensor kinase activity"/>
    <property type="evidence" value="ECO:0007669"/>
    <property type="project" value="InterPro"/>
</dbReference>
<evidence type="ECO:0000256" key="12">
    <source>
        <dbReference type="ARBA" id="ARBA00023012"/>
    </source>
</evidence>
<evidence type="ECO:0000313" key="19">
    <source>
        <dbReference type="Proteomes" id="UP000095087"/>
    </source>
</evidence>
<keyword evidence="19" id="KW-1185">Reference proteome</keyword>
<dbReference type="SUPFAM" id="SSF47384">
    <property type="entry name" value="Homodimeric domain of signal transducing histidine kinase"/>
    <property type="match status" value="1"/>
</dbReference>
<dbReference type="Gene3D" id="3.30.565.10">
    <property type="entry name" value="Histidine kinase-like ATPase, C-terminal domain"/>
    <property type="match status" value="1"/>
</dbReference>
<evidence type="ECO:0000259" key="17">
    <source>
        <dbReference type="PROSITE" id="PS50885"/>
    </source>
</evidence>
<dbReference type="Pfam" id="PF00672">
    <property type="entry name" value="HAMP"/>
    <property type="match status" value="1"/>
</dbReference>
<dbReference type="InterPro" id="IPR003660">
    <property type="entry name" value="HAMP_dom"/>
</dbReference>
<evidence type="ECO:0000256" key="10">
    <source>
        <dbReference type="ARBA" id="ARBA00022840"/>
    </source>
</evidence>
<dbReference type="PROSITE" id="PS50112">
    <property type="entry name" value="PAS"/>
    <property type="match status" value="1"/>
</dbReference>
<sequence>MRKASWVQSQISVFKTSLRNKIVLMALAIAFLASIVMGVATYRRSVELARELGAAKLRGETQLVAAEITEALRDMSADVSILASTSPINGIIRSVQTGDVNMADGSSLSLWKSRLARIFESMLEARPFYMKIRYVGLADRGHVLVRVDRMAEGLVRASEEDLQFLEGEPYFETGVSLEPGEWTYSEVSLNRENGQVDTSRTPTLRAIYPVFDRDGKRFGMIIINADYEALLANAIDNAAPETYTIAANEAGDYLIHDAEKKFSELYFHDNEGYALPEPLQRVPEADKYGLIAVGDDFFYAQRSIIDLSQENLVLNVLTRESKTSLLAPARRANLDSLLLGLALLVFTSTAAFALARKLTKPLQDMTDEVGKLADGQSELHLPTGQPDEIGALARAFQGVTGDLLESETKIRAIIDNVADGLIVTDEAGRIELVNPACAALFNYSSESMTGMDVTAIVPDGLSDRVARARDEVTAKRRDGTAFDAELSVSTVQMKDRTLYCGIVRDISERKKVERMKNEFVSTVNHELRTPLTSIAGSLSLLRVKADGMLDPKCRRLIELAETGAARLGRLVNDILDVEKIEAGKLDCRMAVTDLVALVPEVIAREEPLALRHGITFHFHAEPQTAFVKLDPDRFEQALVNLLSNAAKYSETGSIVEVKIRTSHDSDRVGVTVTDHGPGIPKAFEQHVFERFTQADLSGSQKKGSSGLGLYITKTLVETFGGTISFRTTEGVGTSFDIELPVAEGTRTEERKMAS</sequence>
<dbReference type="InterPro" id="IPR050351">
    <property type="entry name" value="BphY/WalK/GraS-like"/>
</dbReference>
<evidence type="ECO:0000256" key="6">
    <source>
        <dbReference type="ARBA" id="ARBA00022679"/>
    </source>
</evidence>
<evidence type="ECO:0000259" key="15">
    <source>
        <dbReference type="PROSITE" id="PS50112"/>
    </source>
</evidence>
<dbReference type="Pfam" id="PF02518">
    <property type="entry name" value="HATPase_c"/>
    <property type="match status" value="1"/>
</dbReference>
<evidence type="ECO:0000256" key="8">
    <source>
        <dbReference type="ARBA" id="ARBA00022741"/>
    </source>
</evidence>
<dbReference type="PANTHER" id="PTHR42878:SF7">
    <property type="entry name" value="SENSOR HISTIDINE KINASE GLRK"/>
    <property type="match status" value="1"/>
</dbReference>
<evidence type="ECO:0000256" key="11">
    <source>
        <dbReference type="ARBA" id="ARBA00022989"/>
    </source>
</evidence>
<feature type="domain" description="HAMP" evidence="17">
    <location>
        <begin position="356"/>
        <end position="408"/>
    </location>
</feature>
<organism evidence="18 19">
    <name type="scientific">Methyloligella halotolerans</name>
    <dbReference type="NCBI Taxonomy" id="1177755"/>
    <lineage>
        <taxon>Bacteria</taxon>
        <taxon>Pseudomonadati</taxon>
        <taxon>Pseudomonadota</taxon>
        <taxon>Alphaproteobacteria</taxon>
        <taxon>Hyphomicrobiales</taxon>
        <taxon>Hyphomicrobiaceae</taxon>
        <taxon>Methyloligella</taxon>
    </lineage>
</organism>
<dbReference type="FunFam" id="3.30.565.10:FF:000006">
    <property type="entry name" value="Sensor histidine kinase WalK"/>
    <property type="match status" value="1"/>
</dbReference>
<dbReference type="GO" id="GO:0000156">
    <property type="term" value="F:phosphorelay response regulator activity"/>
    <property type="evidence" value="ECO:0007669"/>
    <property type="project" value="TreeGrafter"/>
</dbReference>
<dbReference type="SUPFAM" id="SSF55874">
    <property type="entry name" value="ATPase domain of HSP90 chaperone/DNA topoisomerase II/histidine kinase"/>
    <property type="match status" value="1"/>
</dbReference>
<evidence type="ECO:0000259" key="16">
    <source>
        <dbReference type="PROSITE" id="PS50113"/>
    </source>
</evidence>
<dbReference type="InterPro" id="IPR000014">
    <property type="entry name" value="PAS"/>
</dbReference>
<dbReference type="SMART" id="SM00388">
    <property type="entry name" value="HisKA"/>
    <property type="match status" value="1"/>
</dbReference>
<comment type="catalytic activity">
    <reaction evidence="1">
        <text>ATP + protein L-histidine = ADP + protein N-phospho-L-histidine.</text>
        <dbReference type="EC" id="2.7.13.3"/>
    </reaction>
</comment>
<evidence type="ECO:0000256" key="7">
    <source>
        <dbReference type="ARBA" id="ARBA00022692"/>
    </source>
</evidence>
<reference evidence="18 19" key="1">
    <citation type="submission" date="2016-07" db="EMBL/GenBank/DDBJ databases">
        <title>Draft genome sequence of Methyloligella halotolerans C2T (VKM B-2706T=CCUG 61687T=DSM 25045T), a halotolerant polyhydroxybutyrate accumulating methylotroph.</title>
        <authorList>
            <person name="Vasilenko O.V."/>
            <person name="Doronina N.V."/>
            <person name="Poroshina M.N."/>
            <person name="Tarlachkov S.V."/>
            <person name="Trotsenko Y.A."/>
        </authorList>
    </citation>
    <scope>NUCLEOTIDE SEQUENCE [LARGE SCALE GENOMIC DNA]</scope>
    <source>
        <strain evidence="18 19">VKM B-2706</strain>
    </source>
</reference>
<keyword evidence="11" id="KW-1133">Transmembrane helix</keyword>
<dbReference type="InterPro" id="IPR048760">
    <property type="entry name" value="VP0354-like_sensor_dom"/>
</dbReference>
<dbReference type="EMBL" id="MASI01000002">
    <property type="protein sequence ID" value="ODA67847.1"/>
    <property type="molecule type" value="Genomic_DNA"/>
</dbReference>
<dbReference type="PRINTS" id="PR00344">
    <property type="entry name" value="BCTRLSENSOR"/>
</dbReference>
<dbReference type="InterPro" id="IPR029151">
    <property type="entry name" value="Sensor-like_sf"/>
</dbReference>
<dbReference type="CDD" id="cd00082">
    <property type="entry name" value="HisKA"/>
    <property type="match status" value="1"/>
</dbReference>